<organism evidence="1 2">
    <name type="scientific">Spirodela intermedia</name>
    <name type="common">Intermediate duckweed</name>
    <dbReference type="NCBI Taxonomy" id="51605"/>
    <lineage>
        <taxon>Eukaryota</taxon>
        <taxon>Viridiplantae</taxon>
        <taxon>Streptophyta</taxon>
        <taxon>Embryophyta</taxon>
        <taxon>Tracheophyta</taxon>
        <taxon>Spermatophyta</taxon>
        <taxon>Magnoliopsida</taxon>
        <taxon>Liliopsida</taxon>
        <taxon>Araceae</taxon>
        <taxon>Lemnoideae</taxon>
        <taxon>Spirodela</taxon>
    </lineage>
</organism>
<proteinExistence type="predicted"/>
<dbReference type="Proteomes" id="UP000663760">
    <property type="component" value="Chromosome 17"/>
</dbReference>
<reference evidence="1" key="1">
    <citation type="submission" date="2020-02" db="EMBL/GenBank/DDBJ databases">
        <authorList>
            <person name="Scholz U."/>
            <person name="Mascher M."/>
            <person name="Fiebig A."/>
        </authorList>
    </citation>
    <scope>NUCLEOTIDE SEQUENCE</scope>
</reference>
<dbReference type="AlphaFoldDB" id="A0A7I8LLB8"/>
<accession>A0A7I8LLB8</accession>
<evidence type="ECO:0000313" key="1">
    <source>
        <dbReference type="EMBL" id="CAA7410058.1"/>
    </source>
</evidence>
<gene>
    <name evidence="1" type="ORF">SI8410_17020736</name>
</gene>
<keyword evidence="2" id="KW-1185">Reference proteome</keyword>
<evidence type="ECO:0000313" key="2">
    <source>
        <dbReference type="Proteomes" id="UP000663760"/>
    </source>
</evidence>
<sequence>MAVMRRQCIGILSVRKNRRAVSFILRSAQQEEALDRIWYALKRWQLVSQQIVLFLTMACSSINRRCFTR</sequence>
<dbReference type="EMBL" id="LR746280">
    <property type="protein sequence ID" value="CAA7410058.1"/>
    <property type="molecule type" value="Genomic_DNA"/>
</dbReference>
<protein>
    <submittedName>
        <fullName evidence="1">Uncharacterized protein</fullName>
    </submittedName>
</protein>
<name>A0A7I8LLB8_SPIIN</name>